<evidence type="ECO:0000256" key="5">
    <source>
        <dbReference type="SAM" id="Phobius"/>
    </source>
</evidence>
<dbReference type="Proteomes" id="UP000247702">
    <property type="component" value="Unassembled WGS sequence"/>
</dbReference>
<feature type="transmembrane region" description="Helical" evidence="5">
    <location>
        <begin position="125"/>
        <end position="147"/>
    </location>
</feature>
<dbReference type="PANTHER" id="PTHR23112:SF0">
    <property type="entry name" value="TRANSMEMBRANE PROTEIN 116"/>
    <property type="match status" value="1"/>
</dbReference>
<feature type="transmembrane region" description="Helical" evidence="5">
    <location>
        <begin position="49"/>
        <end position="69"/>
    </location>
</feature>
<dbReference type="Gene3D" id="1.20.1070.10">
    <property type="entry name" value="Rhodopsin 7-helix transmembrane proteins"/>
    <property type="match status" value="1"/>
</dbReference>
<gene>
    <name evidence="9" type="ORF">RCL2_002089400</name>
    <name evidence="8" type="ORF">RclHR1_07590010</name>
</gene>
<sequence>MKTLHIKLLCSLLIILLISIQKVSSERLNRTYSIAPNYPNNDRRGLYTLAIPCIICNQLSLVGCFYVLVGTFRRWKAAPTGKIPMTQRVPYYTAITDLLLYMINFPNILYTLIFHKPWPDPMCRIIGFVSNFFMNLNMTLYVMLSILTYVRMCRNEFLILGPYDWKLTLIIFMLSIILSALSFGDYGEDTWWCASSHIHISYQVLLSTSVIIITTFFCYIKVVRKINSIEKTILDVNENSDIIHKRLAEINYKFGTKVATYISIFVLQWVFSFPYHITRIIHDRSVWTFILFGVSVNSGGILNGIQYHINEGWEIKPPRTPNNTSNNNNDQLEQITVTTTELEEYNNSSISSFSSPPNDDIDIL</sequence>
<evidence type="ECO:0000256" key="2">
    <source>
        <dbReference type="ARBA" id="ARBA00022692"/>
    </source>
</evidence>
<accession>A0A2Z6SLR1</accession>
<keyword evidence="3 5" id="KW-1133">Transmembrane helix</keyword>
<evidence type="ECO:0000256" key="1">
    <source>
        <dbReference type="ARBA" id="ARBA00004141"/>
    </source>
</evidence>
<dbReference type="GO" id="GO:0005886">
    <property type="term" value="C:plasma membrane"/>
    <property type="evidence" value="ECO:0007669"/>
    <property type="project" value="TreeGrafter"/>
</dbReference>
<evidence type="ECO:0000313" key="9">
    <source>
        <dbReference type="EMBL" id="GES94156.1"/>
    </source>
</evidence>
<feature type="transmembrane region" description="Helical" evidence="5">
    <location>
        <begin position="167"/>
        <end position="184"/>
    </location>
</feature>
<dbReference type="GO" id="GO:0004930">
    <property type="term" value="F:G protein-coupled receptor activity"/>
    <property type="evidence" value="ECO:0007669"/>
    <property type="project" value="TreeGrafter"/>
</dbReference>
<dbReference type="PANTHER" id="PTHR23112">
    <property type="entry name" value="G PROTEIN-COUPLED RECEPTOR 157-RELATED"/>
    <property type="match status" value="1"/>
</dbReference>
<dbReference type="CDD" id="cd00637">
    <property type="entry name" value="7tm_classA_rhodopsin-like"/>
    <property type="match status" value="1"/>
</dbReference>
<reference evidence="8 10" key="1">
    <citation type="submission" date="2017-11" db="EMBL/GenBank/DDBJ databases">
        <title>The genome of Rhizophagus clarus HR1 reveals common genetic basis of auxotrophy among arbuscular mycorrhizal fungi.</title>
        <authorList>
            <person name="Kobayashi Y."/>
        </authorList>
    </citation>
    <scope>NUCLEOTIDE SEQUENCE [LARGE SCALE GENOMIC DNA]</scope>
    <source>
        <strain evidence="8 10">HR1</strain>
    </source>
</reference>
<name>A0A2Z6SLR1_9GLOM</name>
<feature type="transmembrane region" description="Helical" evidence="5">
    <location>
        <begin position="204"/>
        <end position="223"/>
    </location>
</feature>
<dbReference type="EMBL" id="BEXD01004158">
    <property type="protein sequence ID" value="GBC07629.1"/>
    <property type="molecule type" value="Genomic_DNA"/>
</dbReference>
<comment type="caution">
    <text evidence="8">The sequence shown here is derived from an EMBL/GenBank/DDBJ whole genome shotgun (WGS) entry which is preliminary data.</text>
</comment>
<dbReference type="OrthoDB" id="2344493at2759"/>
<dbReference type="EMBL" id="BLAL01000229">
    <property type="protein sequence ID" value="GES94156.1"/>
    <property type="molecule type" value="Genomic_DNA"/>
</dbReference>
<evidence type="ECO:0000256" key="4">
    <source>
        <dbReference type="ARBA" id="ARBA00023136"/>
    </source>
</evidence>
<dbReference type="AlphaFoldDB" id="A0A2Z6SLR1"/>
<keyword evidence="10" id="KW-1185">Reference proteome</keyword>
<dbReference type="InterPro" id="IPR017452">
    <property type="entry name" value="GPCR_Rhodpsn_7TM"/>
</dbReference>
<feature type="signal peptide" evidence="6">
    <location>
        <begin position="1"/>
        <end position="25"/>
    </location>
</feature>
<evidence type="ECO:0000256" key="3">
    <source>
        <dbReference type="ARBA" id="ARBA00022989"/>
    </source>
</evidence>
<evidence type="ECO:0000256" key="6">
    <source>
        <dbReference type="SAM" id="SignalP"/>
    </source>
</evidence>
<evidence type="ECO:0000259" key="7">
    <source>
        <dbReference type="PROSITE" id="PS50262"/>
    </source>
</evidence>
<dbReference type="PROSITE" id="PS50262">
    <property type="entry name" value="G_PROTEIN_RECEP_F1_2"/>
    <property type="match status" value="1"/>
</dbReference>
<dbReference type="GO" id="GO:0007189">
    <property type="term" value="P:adenylate cyclase-activating G protein-coupled receptor signaling pathway"/>
    <property type="evidence" value="ECO:0007669"/>
    <property type="project" value="TreeGrafter"/>
</dbReference>
<feature type="transmembrane region" description="Helical" evidence="5">
    <location>
        <begin position="89"/>
        <end position="113"/>
    </location>
</feature>
<keyword evidence="2 5" id="KW-0812">Transmembrane</keyword>
<keyword evidence="6" id="KW-0732">Signal</keyword>
<dbReference type="SUPFAM" id="SSF81321">
    <property type="entry name" value="Family A G protein-coupled receptor-like"/>
    <property type="match status" value="1"/>
</dbReference>
<keyword evidence="4 5" id="KW-0472">Membrane</keyword>
<protein>
    <recommendedName>
        <fullName evidence="7">G-protein coupled receptors family 1 profile domain-containing protein</fullName>
    </recommendedName>
</protein>
<evidence type="ECO:0000313" key="10">
    <source>
        <dbReference type="Proteomes" id="UP000247702"/>
    </source>
</evidence>
<feature type="domain" description="G-protein coupled receptors family 1 profile" evidence="7">
    <location>
        <begin position="63"/>
        <end position="307"/>
    </location>
</feature>
<comment type="subcellular location">
    <subcellularLocation>
        <location evidence="1">Membrane</location>
        <topology evidence="1">Multi-pass membrane protein</topology>
    </subcellularLocation>
</comment>
<dbReference type="Proteomes" id="UP000615446">
    <property type="component" value="Unassembled WGS sequence"/>
</dbReference>
<proteinExistence type="predicted"/>
<evidence type="ECO:0000313" key="8">
    <source>
        <dbReference type="EMBL" id="GBC07629.1"/>
    </source>
</evidence>
<feature type="chain" id="PRO_5033340662" description="G-protein coupled receptors family 1 profile domain-containing protein" evidence="6">
    <location>
        <begin position="26"/>
        <end position="364"/>
    </location>
</feature>
<feature type="transmembrane region" description="Helical" evidence="5">
    <location>
        <begin position="258"/>
        <end position="277"/>
    </location>
</feature>
<feature type="transmembrane region" description="Helical" evidence="5">
    <location>
        <begin position="289"/>
        <end position="309"/>
    </location>
</feature>
<organism evidence="8 10">
    <name type="scientific">Rhizophagus clarus</name>
    <dbReference type="NCBI Taxonomy" id="94130"/>
    <lineage>
        <taxon>Eukaryota</taxon>
        <taxon>Fungi</taxon>
        <taxon>Fungi incertae sedis</taxon>
        <taxon>Mucoromycota</taxon>
        <taxon>Glomeromycotina</taxon>
        <taxon>Glomeromycetes</taxon>
        <taxon>Glomerales</taxon>
        <taxon>Glomeraceae</taxon>
        <taxon>Rhizophagus</taxon>
    </lineage>
</organism>
<reference evidence="9" key="2">
    <citation type="submission" date="2019-10" db="EMBL/GenBank/DDBJ databases">
        <title>Conservation and host-specific expression of non-tandemly repeated heterogenous ribosome RNA gene in arbuscular mycorrhizal fungi.</title>
        <authorList>
            <person name="Maeda T."/>
            <person name="Kobayashi Y."/>
            <person name="Nakagawa T."/>
            <person name="Ezawa T."/>
            <person name="Yamaguchi K."/>
            <person name="Bino T."/>
            <person name="Nishimoto Y."/>
            <person name="Shigenobu S."/>
            <person name="Kawaguchi M."/>
        </authorList>
    </citation>
    <scope>NUCLEOTIDE SEQUENCE</scope>
    <source>
        <strain evidence="9">HR1</strain>
    </source>
</reference>